<reference evidence="3 4" key="1">
    <citation type="journal article" date="2012" name="J. Bacteriol.">
        <title>Complete Genome Sequence of the Thermophilic, Piezophilic, Heterotrophic Bacterium Marinitoga piezophila KA3.</title>
        <authorList>
            <person name="Lucas S."/>
            <person name="Han J."/>
            <person name="Lapidus A."/>
            <person name="Cheng J.F."/>
            <person name="Goodwin L.A."/>
            <person name="Pitluck S."/>
            <person name="Peters L."/>
            <person name="Mikhailova N."/>
            <person name="Teshima H."/>
            <person name="Detter J.C."/>
            <person name="Han C."/>
            <person name="Tapia R."/>
            <person name="Land M."/>
            <person name="Hauser L."/>
            <person name="Kyrpides N.C."/>
            <person name="Ivanova N."/>
            <person name="Pagani I."/>
            <person name="Vannier P."/>
            <person name="Oger P."/>
            <person name="Bartlett D.H."/>
            <person name="Noll K.M."/>
            <person name="Woyke T."/>
            <person name="Jebbar M."/>
        </authorList>
    </citation>
    <scope>NUCLEOTIDE SEQUENCE [LARGE SCALE GENOMIC DNA]</scope>
    <source>
        <strain evidence="4">DSM 14283 / JCM 11233 / KA3</strain>
    </source>
</reference>
<evidence type="ECO:0000313" key="3">
    <source>
        <dbReference type="EMBL" id="AEX86283.1"/>
    </source>
</evidence>
<dbReference type="KEGG" id="mpz:Marpi_1903"/>
<evidence type="ECO:0000313" key="4">
    <source>
        <dbReference type="Proteomes" id="UP000007161"/>
    </source>
</evidence>
<feature type="coiled-coil region" evidence="1">
    <location>
        <begin position="87"/>
        <end position="149"/>
    </location>
</feature>
<sequence>MPEEENVKKPSRFKRLFGLFFWSIFITGIVITIIYINFEFGRLKTLNLSIKEDWKSFVAYMLQKVPVLKDKVKYEYLDVGNAYVIQEKLLEDRMKEIDIKNEKLKSQIEELNKLSVQLSNEASELAIAKQKLEEEKKKFEKEKEMFEDYKYRIKKLSEWFASSTPSQIALALSRDEVSIDLIVNALLMLPSDTAAEIVQALAQVNPTKAANVISKIGEVKSQ</sequence>
<name>H2J6D5_MARPK</name>
<feature type="transmembrane region" description="Helical" evidence="2">
    <location>
        <begin position="16"/>
        <end position="38"/>
    </location>
</feature>
<dbReference type="eggNOG" id="COG0172">
    <property type="taxonomic scope" value="Bacteria"/>
</dbReference>
<organism evidence="3 4">
    <name type="scientific">Marinitoga piezophila (strain DSM 14283 / JCM 11233 / KA3)</name>
    <dbReference type="NCBI Taxonomy" id="443254"/>
    <lineage>
        <taxon>Bacteria</taxon>
        <taxon>Thermotogati</taxon>
        <taxon>Thermotogota</taxon>
        <taxon>Thermotogae</taxon>
        <taxon>Petrotogales</taxon>
        <taxon>Petrotogaceae</taxon>
        <taxon>Marinitoga</taxon>
    </lineage>
</organism>
<evidence type="ECO:0000256" key="2">
    <source>
        <dbReference type="SAM" id="Phobius"/>
    </source>
</evidence>
<dbReference type="HOGENOM" id="CLU_1228960_0_0_0"/>
<keyword evidence="2" id="KW-1133">Transmembrane helix</keyword>
<keyword evidence="2" id="KW-0812">Transmembrane</keyword>
<evidence type="ECO:0008006" key="5">
    <source>
        <dbReference type="Google" id="ProtNLM"/>
    </source>
</evidence>
<dbReference type="STRING" id="443254.Marpi_1903"/>
<keyword evidence="1" id="KW-0175">Coiled coil</keyword>
<dbReference type="Proteomes" id="UP000007161">
    <property type="component" value="Chromosome"/>
</dbReference>
<dbReference type="AlphaFoldDB" id="H2J6D5"/>
<evidence type="ECO:0000256" key="1">
    <source>
        <dbReference type="SAM" id="Coils"/>
    </source>
</evidence>
<reference evidence="4" key="2">
    <citation type="submission" date="2012-01" db="EMBL/GenBank/DDBJ databases">
        <title>Complete sequence of chromosome of Marinitoga piezophila KA3.</title>
        <authorList>
            <person name="Lucas S."/>
            <person name="Han J."/>
            <person name="Lapidus A."/>
            <person name="Cheng J.-F."/>
            <person name="Goodwin L."/>
            <person name="Pitluck S."/>
            <person name="Peters L."/>
            <person name="Mikhailova N."/>
            <person name="Teshima H."/>
            <person name="Detter J.C."/>
            <person name="Han C."/>
            <person name="Tapia R."/>
            <person name="Land M."/>
            <person name="Hauser L."/>
            <person name="Kyrpides N."/>
            <person name="Ivanova N."/>
            <person name="Pagani I."/>
            <person name="Jebbar M."/>
            <person name="Vannier P."/>
            <person name="Oger P."/>
            <person name="Cario A."/>
            <person name="Bartlett D."/>
            <person name="Noll K.M."/>
            <person name="Woyke T."/>
        </authorList>
    </citation>
    <scope>NUCLEOTIDE SEQUENCE [LARGE SCALE GENOMIC DNA]</scope>
    <source>
        <strain evidence="4">DSM 14283 / JCM 11233 / KA3</strain>
    </source>
</reference>
<proteinExistence type="predicted"/>
<accession>H2J6D5</accession>
<dbReference type="EMBL" id="CP003257">
    <property type="protein sequence ID" value="AEX86283.1"/>
    <property type="molecule type" value="Genomic_DNA"/>
</dbReference>
<dbReference type="OrthoDB" id="44885at2"/>
<protein>
    <recommendedName>
        <fullName evidence="5">Magnesium transporter MgtE intracellular domain-containing protein</fullName>
    </recommendedName>
</protein>
<gene>
    <name evidence="3" type="ordered locus">Marpi_1903</name>
</gene>
<keyword evidence="2" id="KW-0472">Membrane</keyword>
<dbReference type="RefSeq" id="WP_014297354.1">
    <property type="nucleotide sequence ID" value="NC_016751.1"/>
</dbReference>
<keyword evidence="4" id="KW-1185">Reference proteome</keyword>